<feature type="transmembrane region" description="Helical" evidence="1">
    <location>
        <begin position="12"/>
        <end position="30"/>
    </location>
</feature>
<keyword evidence="1" id="KW-1133">Transmembrane helix</keyword>
<feature type="transmembrane region" description="Helical" evidence="1">
    <location>
        <begin position="85"/>
        <end position="104"/>
    </location>
</feature>
<evidence type="ECO:0000256" key="1">
    <source>
        <dbReference type="SAM" id="Phobius"/>
    </source>
</evidence>
<proteinExistence type="predicted"/>
<reference evidence="3" key="1">
    <citation type="submission" date="2016-03" db="EMBL/GenBank/DDBJ databases">
        <title>Flavobacterium columnare strain B185, complete genome.</title>
        <authorList>
            <person name="Sundberg L.-R."/>
            <person name="Papponen P."/>
            <person name="Laanto E."/>
        </authorList>
    </citation>
    <scope>NUCLEOTIDE SEQUENCE [LARGE SCALE GENOMIC DNA]</scope>
    <source>
        <strain evidence="3">B185</strain>
    </source>
</reference>
<keyword evidence="1" id="KW-0812">Transmembrane</keyword>
<sequence>MNSAYFHLLVNHFPIIGLFFGIAILIYGIFKKNPLVLNIAYILFIFSMIMGKISMITGDKAEHFLEKTTDFSHNLIEVHEEKAEIFMKIVYLSGLTSIIGLIAHAKKHPKAYLATLFVLIIGSIGILFSIPVGTSGGKICHTEFYKSQRNININKD</sequence>
<dbReference type="Proteomes" id="UP000304840">
    <property type="component" value="Chromosome"/>
</dbReference>
<protein>
    <submittedName>
        <fullName evidence="2">Uncharacterized protein</fullName>
    </submittedName>
</protein>
<feature type="transmembrane region" description="Helical" evidence="1">
    <location>
        <begin position="111"/>
        <end position="130"/>
    </location>
</feature>
<evidence type="ECO:0000313" key="2">
    <source>
        <dbReference type="EMBL" id="QCV57110.1"/>
    </source>
</evidence>
<name>A0AAJ3ZKM4_9FLAO</name>
<keyword evidence="1" id="KW-0472">Membrane</keyword>
<gene>
    <name evidence="2" type="ORF">UN65_03215</name>
</gene>
<reference evidence="2 3" key="2">
    <citation type="submission" date="2019-05" db="EMBL/GenBank/DDBJ databases">
        <authorList>
            <person name="Ravantti J.J."/>
        </authorList>
    </citation>
    <scope>NUCLEOTIDE SEQUENCE [LARGE SCALE GENOMIC DNA]</scope>
    <source>
        <strain evidence="2 3">B185</strain>
    </source>
</reference>
<evidence type="ECO:0000313" key="3">
    <source>
        <dbReference type="Proteomes" id="UP000304840"/>
    </source>
</evidence>
<dbReference type="EMBL" id="CP010992">
    <property type="protein sequence ID" value="QCV57110.1"/>
    <property type="molecule type" value="Genomic_DNA"/>
</dbReference>
<dbReference type="RefSeq" id="WP_014164381.1">
    <property type="nucleotide sequence ID" value="NZ_CP010992.1"/>
</dbReference>
<feature type="transmembrane region" description="Helical" evidence="1">
    <location>
        <begin position="35"/>
        <end position="56"/>
    </location>
</feature>
<organism evidence="2 3">
    <name type="scientific">Flavobacterium columnare</name>
    <dbReference type="NCBI Taxonomy" id="996"/>
    <lineage>
        <taxon>Bacteria</taxon>
        <taxon>Pseudomonadati</taxon>
        <taxon>Bacteroidota</taxon>
        <taxon>Flavobacteriia</taxon>
        <taxon>Flavobacteriales</taxon>
        <taxon>Flavobacteriaceae</taxon>
        <taxon>Flavobacterium</taxon>
    </lineage>
</organism>
<accession>A0AAJ3ZKM4</accession>
<dbReference type="AlphaFoldDB" id="A0AAJ3ZKM4"/>